<dbReference type="Proteomes" id="UP000193411">
    <property type="component" value="Unassembled WGS sequence"/>
</dbReference>
<feature type="region of interest" description="Disordered" evidence="1">
    <location>
        <begin position="586"/>
        <end position="615"/>
    </location>
</feature>
<evidence type="ECO:0000259" key="2">
    <source>
        <dbReference type="PROSITE" id="PS51425"/>
    </source>
</evidence>
<dbReference type="GO" id="GO:0003682">
    <property type="term" value="F:chromatin binding"/>
    <property type="evidence" value="ECO:0007669"/>
    <property type="project" value="TreeGrafter"/>
</dbReference>
<accession>A0A1Y2HRY8</accession>
<dbReference type="GO" id="GO:0007062">
    <property type="term" value="P:sister chromatid cohesion"/>
    <property type="evidence" value="ECO:0007669"/>
    <property type="project" value="UniProtKB-ARBA"/>
</dbReference>
<dbReference type="AlphaFoldDB" id="A0A1Y2HRY8"/>
<proteinExistence type="predicted"/>
<name>A0A1Y2HRY8_9FUNG</name>
<dbReference type="Pfam" id="PF08514">
    <property type="entry name" value="STAG"/>
    <property type="match status" value="1"/>
</dbReference>
<dbReference type="Gene3D" id="1.25.10.10">
    <property type="entry name" value="Leucine-rich Repeat Variant"/>
    <property type="match status" value="1"/>
</dbReference>
<dbReference type="PANTHER" id="PTHR11199:SF0">
    <property type="entry name" value="LD34181P-RELATED"/>
    <property type="match status" value="1"/>
</dbReference>
<keyword evidence="4" id="KW-1185">Reference proteome</keyword>
<comment type="caution">
    <text evidence="3">The sequence shown here is derived from an EMBL/GenBank/DDBJ whole genome shotgun (WGS) entry which is preliminary data.</text>
</comment>
<dbReference type="OrthoDB" id="498590at2759"/>
<dbReference type="InterPro" id="IPR011989">
    <property type="entry name" value="ARM-like"/>
</dbReference>
<dbReference type="InterPro" id="IPR016024">
    <property type="entry name" value="ARM-type_fold"/>
</dbReference>
<dbReference type="PANTHER" id="PTHR11199">
    <property type="entry name" value="STROMAL ANTIGEN"/>
    <property type="match status" value="1"/>
</dbReference>
<dbReference type="GO" id="GO:0008278">
    <property type="term" value="C:cohesin complex"/>
    <property type="evidence" value="ECO:0007669"/>
    <property type="project" value="TreeGrafter"/>
</dbReference>
<dbReference type="InterPro" id="IPR020839">
    <property type="entry name" value="SCD"/>
</dbReference>
<feature type="compositionally biased region" description="Acidic residues" evidence="1">
    <location>
        <begin position="131"/>
        <end position="147"/>
    </location>
</feature>
<feature type="compositionally biased region" description="Low complexity" evidence="1">
    <location>
        <begin position="9"/>
        <end position="20"/>
    </location>
</feature>
<feature type="region of interest" description="Disordered" evidence="1">
    <location>
        <begin position="1"/>
        <end position="217"/>
    </location>
</feature>
<dbReference type="InterPro" id="IPR013721">
    <property type="entry name" value="STAG"/>
</dbReference>
<feature type="compositionally biased region" description="Low complexity" evidence="1">
    <location>
        <begin position="175"/>
        <end position="192"/>
    </location>
</feature>
<evidence type="ECO:0000256" key="1">
    <source>
        <dbReference type="SAM" id="MobiDB-lite"/>
    </source>
</evidence>
<dbReference type="GO" id="GO:0005634">
    <property type="term" value="C:nucleus"/>
    <property type="evidence" value="ECO:0007669"/>
    <property type="project" value="TreeGrafter"/>
</dbReference>
<dbReference type="SUPFAM" id="SSF48371">
    <property type="entry name" value="ARM repeat"/>
    <property type="match status" value="1"/>
</dbReference>
<protein>
    <recommendedName>
        <fullName evidence="2">SCD domain-containing protein</fullName>
    </recommendedName>
</protein>
<dbReference type="GO" id="GO:0000785">
    <property type="term" value="C:chromatin"/>
    <property type="evidence" value="ECO:0007669"/>
    <property type="project" value="TreeGrafter"/>
</dbReference>
<dbReference type="Pfam" id="PF21581">
    <property type="entry name" value="SCD"/>
    <property type="match status" value="1"/>
</dbReference>
<evidence type="ECO:0000313" key="4">
    <source>
        <dbReference type="Proteomes" id="UP000193411"/>
    </source>
</evidence>
<dbReference type="InterPro" id="IPR039662">
    <property type="entry name" value="Cohesin_Scc3/SA"/>
</dbReference>
<evidence type="ECO:0000313" key="3">
    <source>
        <dbReference type="EMBL" id="ORZ35892.1"/>
    </source>
</evidence>
<gene>
    <name evidence="3" type="ORF">BCR44DRAFT_171775</name>
</gene>
<feature type="compositionally biased region" description="Low complexity" evidence="1">
    <location>
        <begin position="116"/>
        <end position="130"/>
    </location>
</feature>
<reference evidence="3 4" key="1">
    <citation type="submission" date="2016-07" db="EMBL/GenBank/DDBJ databases">
        <title>Pervasive Adenine N6-methylation of Active Genes in Fungi.</title>
        <authorList>
            <consortium name="DOE Joint Genome Institute"/>
            <person name="Mondo S.J."/>
            <person name="Dannebaum R.O."/>
            <person name="Kuo R.C."/>
            <person name="Labutti K."/>
            <person name="Haridas S."/>
            <person name="Kuo A."/>
            <person name="Salamov A."/>
            <person name="Ahrendt S.R."/>
            <person name="Lipzen A."/>
            <person name="Sullivan W."/>
            <person name="Andreopoulos W.B."/>
            <person name="Clum A."/>
            <person name="Lindquist E."/>
            <person name="Daum C."/>
            <person name="Ramamoorthy G.K."/>
            <person name="Gryganskyi A."/>
            <person name="Culley D."/>
            <person name="Magnuson J.K."/>
            <person name="James T.Y."/>
            <person name="O'Malley M.A."/>
            <person name="Stajich J.E."/>
            <person name="Spatafora J.W."/>
            <person name="Visel A."/>
            <person name="Grigoriev I.V."/>
        </authorList>
    </citation>
    <scope>NUCLEOTIDE SEQUENCE [LARGE SCALE GENOMIC DNA]</scope>
    <source>
        <strain evidence="3 4">PL171</strain>
    </source>
</reference>
<sequence>MTTTRAKQPAKPKATASPVAKPKPKPKTPAASRPAADDDQDQGQTSDADADADADADPDAMDVDDQQDDQGDEQEQEPTSRRSSTRLRTRVAKPAPVPSPKAKPTPKAKRTGAGAGARTKTAAAAAAASDSDQDENADADDLSDQDDDHANHQPSDDEHDDDFENQPKRRMSRRSAAATPKKAPAASTPSATFKKPTLPASRAKKATAATTTPRGRKRGTVVRLNLDTTGLWDAVTTPNVAMSGIVKQWLTEYHVRPSDALLAVVNMIIAATGCTEFITPARFEDQDAVPDYVEELQSHMTSGPTAASATAYPLISRTKTHKTHMAGFFSFFTHLISSDDDALWDDVLLQVIQQWVAAFVSSPLRAFRHTATSLGLHLATSLCTPLANDNHAYHDEVVDTHTALYDTIFVHRYRDVDAAIRKECMRALATWVERVPDRFLDPTYLRYFGWLLNDQDAGVRTVVLECLAHLYSTPALVPGLRLFTERFKARIIQIAAADVDPGVQRAGVELVCLVYQMGVLGADEVDQVCALVFSKHVQAGGVPEALVGVWKEETESMDWPRLVEWVAQLIAGVYPEAKMEVAVDAKHHGGSGSDTDDGDDDMGMPIQRKSGPSSLTTVDPLKCDHALTLLATSLPTLPLFTSPDPALAHLRRTDTSLAHEHVLIALVCALASAARDSTGRTLAAHLPALLAKYKADDVAQVYLFRAARAGVPVDAWTAAAGTAVLDAVLSAGVAAMKRDAAPVVLDEVARLVGGLSRRQETSVHVAPVVRRVVSEGCASERPATVVAVVKAIKVPEDVLGGEVKDMVEDMEVGSVERLVARLLWLVQMAGAESNVACRDLGRPARIDPRPHHRMCRPAGRPRILPSPHPCCCGQRAHGIRVHLFGHRP</sequence>
<feature type="domain" description="SCD" evidence="2">
    <location>
        <begin position="409"/>
        <end position="494"/>
    </location>
</feature>
<dbReference type="STRING" id="765915.A0A1Y2HRY8"/>
<dbReference type="PROSITE" id="PS51425">
    <property type="entry name" value="SCD"/>
    <property type="match status" value="1"/>
</dbReference>
<dbReference type="EMBL" id="MCFL01000020">
    <property type="protein sequence ID" value="ORZ35892.1"/>
    <property type="molecule type" value="Genomic_DNA"/>
</dbReference>
<organism evidence="3 4">
    <name type="scientific">Catenaria anguillulae PL171</name>
    <dbReference type="NCBI Taxonomy" id="765915"/>
    <lineage>
        <taxon>Eukaryota</taxon>
        <taxon>Fungi</taxon>
        <taxon>Fungi incertae sedis</taxon>
        <taxon>Blastocladiomycota</taxon>
        <taxon>Blastocladiomycetes</taxon>
        <taxon>Blastocladiales</taxon>
        <taxon>Catenariaceae</taxon>
        <taxon>Catenaria</taxon>
    </lineage>
</organism>
<feature type="compositionally biased region" description="Acidic residues" evidence="1">
    <location>
        <begin position="48"/>
        <end position="76"/>
    </location>
</feature>